<evidence type="ECO:0000256" key="4">
    <source>
        <dbReference type="ARBA" id="ARBA00022840"/>
    </source>
</evidence>
<dbReference type="GO" id="GO:0005524">
    <property type="term" value="F:ATP binding"/>
    <property type="evidence" value="ECO:0007669"/>
    <property type="project" value="UniProtKB-UniRule"/>
</dbReference>
<feature type="region of interest" description="Disordered" evidence="8">
    <location>
        <begin position="534"/>
        <end position="567"/>
    </location>
</feature>
<dbReference type="Pfam" id="PF00271">
    <property type="entry name" value="Helicase_C"/>
    <property type="match status" value="1"/>
</dbReference>
<evidence type="ECO:0000256" key="3">
    <source>
        <dbReference type="ARBA" id="ARBA00022806"/>
    </source>
</evidence>
<feature type="domain" description="Helicase ATP-binding" evidence="9">
    <location>
        <begin position="97"/>
        <end position="304"/>
    </location>
</feature>
<dbReference type="EMBL" id="KE561404">
    <property type="protein sequence ID" value="EPZ30745.1"/>
    <property type="molecule type" value="Genomic_DNA"/>
</dbReference>
<dbReference type="PROSITE" id="PS51192">
    <property type="entry name" value="HELICASE_ATP_BIND_1"/>
    <property type="match status" value="1"/>
</dbReference>
<dbReference type="SMART" id="SM00487">
    <property type="entry name" value="DEXDc"/>
    <property type="match status" value="1"/>
</dbReference>
<accession>A0A075APS4</accession>
<evidence type="ECO:0000256" key="1">
    <source>
        <dbReference type="ARBA" id="ARBA00022741"/>
    </source>
</evidence>
<dbReference type="InterPro" id="IPR014001">
    <property type="entry name" value="Helicase_ATP-bd"/>
</dbReference>
<dbReference type="PROSITE" id="PS51194">
    <property type="entry name" value="HELICASE_CTER"/>
    <property type="match status" value="1"/>
</dbReference>
<sequence>MLLCRRLINITSKFQTIELISAFRTFSTNREDDTYLFSVNRRLQSNFFPKKELDFEKQGEELIITPTFHDLGLKKNLIDKIAAFGIKEPTVVQSETINYMLAKRDVLIRCQTGSGKTFGIILALLSMNYGKDEKLGSCTRQLFVVPNIPLANQVYMWCKRIMNLPEHTVEFQNSVRLLAGPMHNDDASDFRLFKRKGETTFPKLIIGTPKRILEEINKKTIDLFYLRTLVLDESDSLIQALNSGARERRVEAQERHPPPTMLLLNKIKEVMHRKNPLQIIACSATLTQPTRNKLRDLGFFERAMFINVGDGNKPPVQIEHSILTSAMKEETPEDWMEQIPIKISNILKNLQKVSALIVTMPDIKGAELSSKLKKLGISNGFLQDIKNDRLSQSIILCSESEVRGIDLPSLDLVIVVGSPSLATSYIHICGRVGRMDKNGQVILIPKNAKEIVDLQRTLKTVNDIEFNFVEYDKDVTKFINMTMKINPPKSRQELQDLIMENEKSEPSSVNEIDEFVEEELLKQVPLKRTTKIYRNSLNQRHMMNKTRNNDQNNKTPRSYGRENNEKY</sequence>
<dbReference type="GO" id="GO:0016787">
    <property type="term" value="F:hydrolase activity"/>
    <property type="evidence" value="ECO:0007669"/>
    <property type="project" value="UniProtKB-KW"/>
</dbReference>
<protein>
    <recommendedName>
        <fullName evidence="7">ATP-dependent RNA helicase</fullName>
        <ecNumber evidence="7">3.6.4.13</ecNumber>
    </recommendedName>
</protein>
<evidence type="ECO:0000313" key="12">
    <source>
        <dbReference type="EMBL" id="EPZ30745.1"/>
    </source>
</evidence>
<gene>
    <name evidence="12" type="ORF">O9G_005524</name>
</gene>
<keyword evidence="2 7" id="KW-0378">Hydrolase</keyword>
<keyword evidence="13" id="KW-1185">Reference proteome</keyword>
<keyword evidence="1 7" id="KW-0547">Nucleotide-binding</keyword>
<dbReference type="HOGENOM" id="CLU_480720_0_0_1"/>
<feature type="compositionally biased region" description="Polar residues" evidence="8">
    <location>
        <begin position="534"/>
        <end position="556"/>
    </location>
</feature>
<dbReference type="Gene3D" id="3.40.50.300">
    <property type="entry name" value="P-loop containing nucleotide triphosphate hydrolases"/>
    <property type="match status" value="2"/>
</dbReference>
<dbReference type="AlphaFoldDB" id="A0A075APS4"/>
<dbReference type="OMA" id="RDEPRMM"/>
<dbReference type="OrthoDB" id="10256233at2759"/>
<evidence type="ECO:0000313" key="13">
    <source>
        <dbReference type="Proteomes" id="UP000030755"/>
    </source>
</evidence>
<dbReference type="Pfam" id="PF00270">
    <property type="entry name" value="DEAD"/>
    <property type="match status" value="1"/>
</dbReference>
<dbReference type="GO" id="GO:0003724">
    <property type="term" value="F:RNA helicase activity"/>
    <property type="evidence" value="ECO:0007669"/>
    <property type="project" value="UniProtKB-EC"/>
</dbReference>
<comment type="similarity">
    <text evidence="7">Belongs to the DEAD box helicase family.</text>
</comment>
<evidence type="ECO:0000256" key="7">
    <source>
        <dbReference type="RuleBase" id="RU365068"/>
    </source>
</evidence>
<evidence type="ECO:0000259" key="11">
    <source>
        <dbReference type="PROSITE" id="PS51195"/>
    </source>
</evidence>
<dbReference type="InterPro" id="IPR014014">
    <property type="entry name" value="RNA_helicase_DEAD_Q_motif"/>
</dbReference>
<comment type="catalytic activity">
    <reaction evidence="7">
        <text>ATP + H2O = ADP + phosphate + H(+)</text>
        <dbReference type="Rhea" id="RHEA:13065"/>
        <dbReference type="ChEBI" id="CHEBI:15377"/>
        <dbReference type="ChEBI" id="CHEBI:15378"/>
        <dbReference type="ChEBI" id="CHEBI:30616"/>
        <dbReference type="ChEBI" id="CHEBI:43474"/>
        <dbReference type="ChEBI" id="CHEBI:456216"/>
        <dbReference type="EC" id="3.6.4.13"/>
    </reaction>
</comment>
<evidence type="ECO:0000256" key="2">
    <source>
        <dbReference type="ARBA" id="ARBA00022801"/>
    </source>
</evidence>
<reference evidence="12 13" key="1">
    <citation type="journal article" date="2013" name="Curr. Biol.">
        <title>Shared signatures of parasitism and phylogenomics unite Cryptomycota and microsporidia.</title>
        <authorList>
            <person name="James T.Y."/>
            <person name="Pelin A."/>
            <person name="Bonen L."/>
            <person name="Ahrendt S."/>
            <person name="Sain D."/>
            <person name="Corradi N."/>
            <person name="Stajich J.E."/>
        </authorList>
    </citation>
    <scope>NUCLEOTIDE SEQUENCE [LARGE SCALE GENOMIC DNA]</scope>
    <source>
        <strain evidence="12 13">CSF55</strain>
    </source>
</reference>
<dbReference type="Proteomes" id="UP000030755">
    <property type="component" value="Unassembled WGS sequence"/>
</dbReference>
<dbReference type="STRING" id="988480.A0A075APS4"/>
<dbReference type="SUPFAM" id="SSF52540">
    <property type="entry name" value="P-loop containing nucleoside triphosphate hydrolases"/>
    <property type="match status" value="2"/>
</dbReference>
<feature type="domain" description="Helicase C-terminal" evidence="10">
    <location>
        <begin position="310"/>
        <end position="479"/>
    </location>
</feature>
<dbReference type="PROSITE" id="PS51195">
    <property type="entry name" value="Q_MOTIF"/>
    <property type="match status" value="1"/>
</dbReference>
<dbReference type="InterPro" id="IPR001650">
    <property type="entry name" value="Helicase_C-like"/>
</dbReference>
<dbReference type="GO" id="GO:0003723">
    <property type="term" value="F:RNA binding"/>
    <property type="evidence" value="ECO:0007669"/>
    <property type="project" value="UniProtKB-UniRule"/>
</dbReference>
<keyword evidence="4 7" id="KW-0067">ATP-binding</keyword>
<proteinExistence type="inferred from homology"/>
<feature type="short sequence motif" description="Q motif" evidence="6">
    <location>
        <begin position="66"/>
        <end position="94"/>
    </location>
</feature>
<evidence type="ECO:0000256" key="8">
    <source>
        <dbReference type="SAM" id="MobiDB-lite"/>
    </source>
</evidence>
<evidence type="ECO:0000256" key="6">
    <source>
        <dbReference type="PROSITE-ProRule" id="PRU00552"/>
    </source>
</evidence>
<keyword evidence="3 7" id="KW-0347">Helicase</keyword>
<evidence type="ECO:0000256" key="5">
    <source>
        <dbReference type="ARBA" id="ARBA00022884"/>
    </source>
</evidence>
<feature type="domain" description="DEAD-box RNA helicase Q" evidence="11">
    <location>
        <begin position="66"/>
        <end position="94"/>
    </location>
</feature>
<organism evidence="12 13">
    <name type="scientific">Rozella allomycis (strain CSF55)</name>
    <dbReference type="NCBI Taxonomy" id="988480"/>
    <lineage>
        <taxon>Eukaryota</taxon>
        <taxon>Fungi</taxon>
        <taxon>Fungi incertae sedis</taxon>
        <taxon>Cryptomycota</taxon>
        <taxon>Cryptomycota incertae sedis</taxon>
        <taxon>Rozella</taxon>
    </lineage>
</organism>
<dbReference type="InterPro" id="IPR027417">
    <property type="entry name" value="P-loop_NTPase"/>
</dbReference>
<dbReference type="SMART" id="SM00490">
    <property type="entry name" value="HELICc"/>
    <property type="match status" value="1"/>
</dbReference>
<name>A0A075APS4_ROZAC</name>
<evidence type="ECO:0000259" key="9">
    <source>
        <dbReference type="PROSITE" id="PS51192"/>
    </source>
</evidence>
<dbReference type="InterPro" id="IPR011545">
    <property type="entry name" value="DEAD/DEAH_box_helicase_dom"/>
</dbReference>
<evidence type="ECO:0000259" key="10">
    <source>
        <dbReference type="PROSITE" id="PS51194"/>
    </source>
</evidence>
<dbReference type="PANTHER" id="PTHR24031">
    <property type="entry name" value="RNA HELICASE"/>
    <property type="match status" value="1"/>
</dbReference>
<comment type="domain">
    <text evidence="7">The Q motif is unique to and characteristic of the DEAD box family of RNA helicases and controls ATP binding and hydrolysis.</text>
</comment>
<dbReference type="EC" id="3.6.4.13" evidence="7"/>
<comment type="function">
    <text evidence="7">RNA helicase.</text>
</comment>
<keyword evidence="5 7" id="KW-0694">RNA-binding</keyword>